<feature type="region of interest" description="Disordered" evidence="1">
    <location>
        <begin position="24"/>
        <end position="48"/>
    </location>
</feature>
<dbReference type="SUPFAM" id="SSF54427">
    <property type="entry name" value="NTF2-like"/>
    <property type="match status" value="2"/>
</dbReference>
<organism evidence="3 4">
    <name type="scientific">Chondromyces crocatus</name>
    <dbReference type="NCBI Taxonomy" id="52"/>
    <lineage>
        <taxon>Bacteria</taxon>
        <taxon>Pseudomonadati</taxon>
        <taxon>Myxococcota</taxon>
        <taxon>Polyangia</taxon>
        <taxon>Polyangiales</taxon>
        <taxon>Polyangiaceae</taxon>
        <taxon>Chondromyces</taxon>
    </lineage>
</organism>
<feature type="chain" id="PRO_5005459643" description="SnoaL-like domain-containing protein" evidence="2">
    <location>
        <begin position="20"/>
        <end position="284"/>
    </location>
</feature>
<evidence type="ECO:0000313" key="4">
    <source>
        <dbReference type="Proteomes" id="UP000067626"/>
    </source>
</evidence>
<dbReference type="Proteomes" id="UP000067626">
    <property type="component" value="Chromosome"/>
</dbReference>
<proteinExistence type="predicted"/>
<dbReference type="EMBL" id="CP012159">
    <property type="protein sequence ID" value="AKT41729.1"/>
    <property type="molecule type" value="Genomic_DNA"/>
</dbReference>
<dbReference type="Gene3D" id="3.10.450.50">
    <property type="match status" value="1"/>
</dbReference>
<feature type="compositionally biased region" description="Gly residues" evidence="1">
    <location>
        <begin position="26"/>
        <end position="44"/>
    </location>
</feature>
<evidence type="ECO:0008006" key="5">
    <source>
        <dbReference type="Google" id="ProtNLM"/>
    </source>
</evidence>
<evidence type="ECO:0000256" key="2">
    <source>
        <dbReference type="SAM" id="SignalP"/>
    </source>
</evidence>
<keyword evidence="4" id="KW-1185">Reference proteome</keyword>
<dbReference type="OrthoDB" id="9808719at2"/>
<reference evidence="3 4" key="1">
    <citation type="submission" date="2015-07" db="EMBL/GenBank/DDBJ databases">
        <title>Genome analysis of myxobacterium Chondromyces crocatus Cm c5 reveals a high potential for natural compound synthesis and the genetic basis for the loss of fruiting body formation.</title>
        <authorList>
            <person name="Zaburannyi N."/>
            <person name="Bunk B."/>
            <person name="Maier J."/>
            <person name="Overmann J."/>
            <person name="Mueller R."/>
        </authorList>
    </citation>
    <scope>NUCLEOTIDE SEQUENCE [LARGE SCALE GENOMIC DNA]</scope>
    <source>
        <strain evidence="3 4">Cm c5</strain>
    </source>
</reference>
<dbReference type="KEGG" id="ccro:CMC5_059400"/>
<accession>A0A0K1ELH0</accession>
<dbReference type="AlphaFoldDB" id="A0A0K1ELH0"/>
<name>A0A0K1ELH0_CHOCO</name>
<gene>
    <name evidence="3" type="ORF">CMC5_059400</name>
</gene>
<feature type="signal peptide" evidence="2">
    <location>
        <begin position="1"/>
        <end position="19"/>
    </location>
</feature>
<dbReference type="InterPro" id="IPR032710">
    <property type="entry name" value="NTF2-like_dom_sf"/>
</dbReference>
<keyword evidence="2" id="KW-0732">Signal</keyword>
<evidence type="ECO:0000256" key="1">
    <source>
        <dbReference type="SAM" id="MobiDB-lite"/>
    </source>
</evidence>
<sequence>MRFLILTSLALGLNLLACGSDDGSSSGAGGNGAGGSAGTEGGGAANSTRDMDTLLDALGAADRETLTRLVDPAVIYVDTIGRVEGVDALVAHLTQRRMGWVRSSPVDAHHTIQRTRVRGTSAAPEDLLVTFQPPATGGSYSHIVLLPGDLPPVEQTGAISQAYQDAWTEAEPTARAALLETSWADDGYFVDPRNETTGRDALDQMIAGFLESGAGEIRPGSGTNEQHGVLHFAWNMFEGDKPVLHGVDVGFFAADGRISHILGFWGPLQHRDEEAEPPPPEPQP</sequence>
<dbReference type="RefSeq" id="WP_050433467.1">
    <property type="nucleotide sequence ID" value="NZ_CP012159.1"/>
</dbReference>
<evidence type="ECO:0000313" key="3">
    <source>
        <dbReference type="EMBL" id="AKT41729.1"/>
    </source>
</evidence>
<dbReference type="STRING" id="52.CMC5_059400"/>
<protein>
    <recommendedName>
        <fullName evidence="5">SnoaL-like domain-containing protein</fullName>
    </recommendedName>
</protein>